<keyword evidence="3" id="KW-1185">Reference proteome</keyword>
<dbReference type="InterPro" id="IPR001810">
    <property type="entry name" value="F-box_dom"/>
</dbReference>
<organism evidence="2 3">
    <name type="scientific">Linnemannia schmuckeri</name>
    <dbReference type="NCBI Taxonomy" id="64567"/>
    <lineage>
        <taxon>Eukaryota</taxon>
        <taxon>Fungi</taxon>
        <taxon>Fungi incertae sedis</taxon>
        <taxon>Mucoromycota</taxon>
        <taxon>Mortierellomycotina</taxon>
        <taxon>Mortierellomycetes</taxon>
        <taxon>Mortierellales</taxon>
        <taxon>Mortierellaceae</taxon>
        <taxon>Linnemannia</taxon>
    </lineage>
</organism>
<dbReference type="Gene3D" id="3.80.10.10">
    <property type="entry name" value="Ribonuclease Inhibitor"/>
    <property type="match status" value="1"/>
</dbReference>
<sequence>MCSTTPVITDTMYLPPELLAHIASFLDAESCLACVSVCRQWNQFFAPYLWHTVKVSEQPWSRLFSVHPSSSSHPSLPSQQQQQLLSCLIKKYGRYIRVLEMDTAWLLWGAMIGRVNGLLSLTFSRPSPSLARSDLVFEGCQIESSEMVPYWIFDIQPKDYSSPDFKMTLACWHMILYNRDLQHIAFQQQHQGLGDVPLKVQEDGDHVYQLTPAGKSFLINLLSRLPDLQHIEIGQNADDFLLASLAEHFPRVTSFVHLGTMAFDPSVLPRFPGRHSSLQSLSFKMSDFLSIEAEQLRWIITAFPGLQHLSVPGYFSGALLGSLGWDDVDNGSIMTLSVSDFAYTTMEADLSVFEKARITFRGVKELKRTGEEYEMFGDLFRILRFFPCLEQFEFARDAVFSDPLVGGSIGGCGGMGGGFVDGRDSVYRFETLALGYEARLSLDAIEQLTSQSPFLRRVTLQDIHPAVVRALAYSCQALEFVHFNTDEPCSSPEAGYHDC</sequence>
<feature type="domain" description="F-box" evidence="1">
    <location>
        <begin position="8"/>
        <end position="53"/>
    </location>
</feature>
<dbReference type="PROSITE" id="PS50181">
    <property type="entry name" value="FBOX"/>
    <property type="match status" value="1"/>
</dbReference>
<reference evidence="2" key="1">
    <citation type="journal article" date="2020" name="Fungal Divers.">
        <title>Resolving the Mortierellaceae phylogeny through synthesis of multi-gene phylogenetics and phylogenomics.</title>
        <authorList>
            <person name="Vandepol N."/>
            <person name="Liber J."/>
            <person name="Desiro A."/>
            <person name="Na H."/>
            <person name="Kennedy M."/>
            <person name="Barry K."/>
            <person name="Grigoriev I.V."/>
            <person name="Miller A.N."/>
            <person name="O'Donnell K."/>
            <person name="Stajich J.E."/>
            <person name="Bonito G."/>
        </authorList>
    </citation>
    <scope>NUCLEOTIDE SEQUENCE</scope>
    <source>
        <strain evidence="2">NRRL 6426</strain>
    </source>
</reference>
<proteinExistence type="predicted"/>
<dbReference type="SMART" id="SM00256">
    <property type="entry name" value="FBOX"/>
    <property type="match status" value="1"/>
</dbReference>
<protein>
    <recommendedName>
        <fullName evidence="1">F-box domain-containing protein</fullName>
    </recommendedName>
</protein>
<dbReference type="Proteomes" id="UP000748756">
    <property type="component" value="Unassembled WGS sequence"/>
</dbReference>
<dbReference type="SUPFAM" id="SSF52047">
    <property type="entry name" value="RNI-like"/>
    <property type="match status" value="1"/>
</dbReference>
<dbReference type="OrthoDB" id="2377228at2759"/>
<accession>A0A9P5VBR0</accession>
<dbReference type="InterPro" id="IPR032675">
    <property type="entry name" value="LRR_dom_sf"/>
</dbReference>
<evidence type="ECO:0000313" key="3">
    <source>
        <dbReference type="Proteomes" id="UP000748756"/>
    </source>
</evidence>
<evidence type="ECO:0000313" key="2">
    <source>
        <dbReference type="EMBL" id="KAF9151291.1"/>
    </source>
</evidence>
<name>A0A9P5VBR0_9FUNG</name>
<comment type="caution">
    <text evidence="2">The sequence shown here is derived from an EMBL/GenBank/DDBJ whole genome shotgun (WGS) entry which is preliminary data.</text>
</comment>
<gene>
    <name evidence="2" type="ORF">BG015_006857</name>
</gene>
<dbReference type="CDD" id="cd09917">
    <property type="entry name" value="F-box_SF"/>
    <property type="match status" value="1"/>
</dbReference>
<dbReference type="Gene3D" id="1.20.1280.50">
    <property type="match status" value="1"/>
</dbReference>
<dbReference type="SUPFAM" id="SSF81383">
    <property type="entry name" value="F-box domain"/>
    <property type="match status" value="1"/>
</dbReference>
<dbReference type="InterPro" id="IPR036047">
    <property type="entry name" value="F-box-like_dom_sf"/>
</dbReference>
<dbReference type="EMBL" id="JAAAUQ010000335">
    <property type="protein sequence ID" value="KAF9151291.1"/>
    <property type="molecule type" value="Genomic_DNA"/>
</dbReference>
<dbReference type="Pfam" id="PF12937">
    <property type="entry name" value="F-box-like"/>
    <property type="match status" value="1"/>
</dbReference>
<evidence type="ECO:0000259" key="1">
    <source>
        <dbReference type="PROSITE" id="PS50181"/>
    </source>
</evidence>
<dbReference type="AlphaFoldDB" id="A0A9P5VBR0"/>